<feature type="region of interest" description="Disordered" evidence="1">
    <location>
        <begin position="897"/>
        <end position="963"/>
    </location>
</feature>
<name>A0A9P6PNX9_9FUNG</name>
<dbReference type="SUPFAM" id="SSF54695">
    <property type="entry name" value="POZ domain"/>
    <property type="match status" value="1"/>
</dbReference>
<feature type="domain" description="BTB" evidence="2">
    <location>
        <begin position="138"/>
        <end position="200"/>
    </location>
</feature>
<dbReference type="Gene3D" id="3.30.710.10">
    <property type="entry name" value="Potassium Channel Kv1.1, Chain A"/>
    <property type="match status" value="1"/>
</dbReference>
<keyword evidence="4" id="KW-1185">Reference proteome</keyword>
<feature type="region of interest" description="Disordered" evidence="1">
    <location>
        <begin position="832"/>
        <end position="869"/>
    </location>
</feature>
<evidence type="ECO:0000313" key="4">
    <source>
        <dbReference type="Proteomes" id="UP000726737"/>
    </source>
</evidence>
<protein>
    <recommendedName>
        <fullName evidence="2">BTB domain-containing protein</fullName>
    </recommendedName>
</protein>
<dbReference type="PANTHER" id="PTHR47369">
    <property type="entry name" value="BTB/POZ DOMAIN-CONTAINING PROTEIN"/>
    <property type="match status" value="1"/>
</dbReference>
<feature type="region of interest" description="Disordered" evidence="1">
    <location>
        <begin position="580"/>
        <end position="629"/>
    </location>
</feature>
<dbReference type="PANTHER" id="PTHR47369:SF1">
    <property type="entry name" value="BTB_POZ DOMAIN-CONTAINING PROTEIN"/>
    <property type="match status" value="1"/>
</dbReference>
<dbReference type="Proteomes" id="UP000726737">
    <property type="component" value="Unassembled WGS sequence"/>
</dbReference>
<sequence length="1012" mass="113572">MADRHPPPPPPPPPHHHHHQHNSDTSRGIGSVALRSIRSISASALNIGFNNSFRRRSLPPDHDPLPSSTSTPTFAPTSASSDTRSARAAQSSHTRVPWLNSTDESASTMSNVPSSMVQYMVDLMRHIATRGFAQGVGSDISIKAFGKTYYLHRLILMQATFFDNMLEGPWKERQKHLIELQFDDRNITREGFEIAIARLYGIWALESEGWTGPLHNGSNNVNSNSTNSSRNQSVFIGAQSIESTMLSRRNVLSVLASAAYLGIDALCDQCLFYAIRTLSTDHILEYVQFSHNNNYYPWSDRIAEACHSFLCRNGFDDPKIQCQQVFERLPAEWLPKVLGTGALWAPTEWDRYKFCRQVVHNRRRMIHSHFRRGDPDMDTRETEEEDIYHSLFSTGIIYMHMTFEQLELILHDCDPVTGHRFTPSRIVHQALWQQTELRAIIDNCIKEDGALGISVAEQRRAPDSPESGLIQRQEYDPIPVRDSTSSGGGFNTAMRGIDRPGNHESVPAAFTEDQRHSYIDAIDPKEAIANTEQHSLFAPFRFSVAFDNIRSYWNVYIQKVSCTQKGIQLGVYLHRHSVPKMSRSASGPRLPIRRPLKSVPAQTWPKPRRTHGRRRKDRSAPESGPYSQTLSAQFYEGDSSRHERLSALSSNVQDLQVTPNSAPPPCDGLASDGFKESYPALAASNGILLAPASLGSSPDTNVYGDKRVESNDDLFDDADSDSDSDSNPETQEHQLPELLSMDKVNLPEMEGSFSCYVDKREKTRTWFKILAVSPGPAHTIIQFQSSPDDFAETQSWGWRSSSLWSSMNPLDGNGAMDSVDRDIQTACAGPINNSTSVHCRPMEKSRHSRAQKGKQVDMRDIPNSDQSHSKRCQPQLILQQGNVVSGLQDHVQEDIEEDEFARSRPSSVVNTIGEGSRSTTFHPPCQDASHREPPASIADEYVDRENGEDHEEAEEREDRWKRNSFGASIHIQDPEEASPSCHCDAQSEYGLYHHHHNAEPLALKLSIVMGHV</sequence>
<dbReference type="OrthoDB" id="6359943at2759"/>
<proteinExistence type="predicted"/>
<dbReference type="InterPro" id="IPR000210">
    <property type="entry name" value="BTB/POZ_dom"/>
</dbReference>
<comment type="caution">
    <text evidence="3">The sequence shown here is derived from an EMBL/GenBank/DDBJ whole genome shotgun (WGS) entry which is preliminary data.</text>
</comment>
<dbReference type="AlphaFoldDB" id="A0A9P6PNX9"/>
<feature type="compositionally biased region" description="Basic residues" evidence="1">
    <location>
        <begin position="606"/>
        <end position="617"/>
    </location>
</feature>
<dbReference type="EMBL" id="JAAAJA010000699">
    <property type="protein sequence ID" value="KAG0250327.1"/>
    <property type="molecule type" value="Genomic_DNA"/>
</dbReference>
<feature type="region of interest" description="Disordered" evidence="1">
    <location>
        <begin position="1"/>
        <end position="27"/>
    </location>
</feature>
<feature type="compositionally biased region" description="Low complexity" evidence="1">
    <location>
        <begin position="65"/>
        <end position="92"/>
    </location>
</feature>
<evidence type="ECO:0000313" key="3">
    <source>
        <dbReference type="EMBL" id="KAG0250327.1"/>
    </source>
</evidence>
<gene>
    <name evidence="3" type="ORF">BG011_008425</name>
</gene>
<accession>A0A9P6PNX9</accession>
<feature type="compositionally biased region" description="Polar residues" evidence="1">
    <location>
        <begin position="99"/>
        <end position="110"/>
    </location>
</feature>
<dbReference type="InterPro" id="IPR011333">
    <property type="entry name" value="SKP1/BTB/POZ_sf"/>
</dbReference>
<feature type="region of interest" description="Disordered" evidence="1">
    <location>
        <begin position="691"/>
        <end position="738"/>
    </location>
</feature>
<organism evidence="3 4">
    <name type="scientific">Mortierella polycephala</name>
    <dbReference type="NCBI Taxonomy" id="41804"/>
    <lineage>
        <taxon>Eukaryota</taxon>
        <taxon>Fungi</taxon>
        <taxon>Fungi incertae sedis</taxon>
        <taxon>Mucoromycota</taxon>
        <taxon>Mortierellomycotina</taxon>
        <taxon>Mortierellomycetes</taxon>
        <taxon>Mortierellales</taxon>
        <taxon>Mortierellaceae</taxon>
        <taxon>Mortierella</taxon>
    </lineage>
</organism>
<reference evidence="3" key="1">
    <citation type="journal article" date="2020" name="Fungal Divers.">
        <title>Resolving the Mortierellaceae phylogeny through synthesis of multi-gene phylogenetics and phylogenomics.</title>
        <authorList>
            <person name="Vandepol N."/>
            <person name="Liber J."/>
            <person name="Desiro A."/>
            <person name="Na H."/>
            <person name="Kennedy M."/>
            <person name="Barry K."/>
            <person name="Grigoriev I.V."/>
            <person name="Miller A.N."/>
            <person name="O'Donnell K."/>
            <person name="Stajich J.E."/>
            <person name="Bonito G."/>
        </authorList>
    </citation>
    <scope>NUCLEOTIDE SEQUENCE</scope>
    <source>
        <strain evidence="3">KOD948</strain>
    </source>
</reference>
<feature type="region of interest" description="Disordered" evidence="1">
    <location>
        <begin position="55"/>
        <end position="110"/>
    </location>
</feature>
<dbReference type="PROSITE" id="PS50097">
    <property type="entry name" value="BTB"/>
    <property type="match status" value="1"/>
</dbReference>
<evidence type="ECO:0000256" key="1">
    <source>
        <dbReference type="SAM" id="MobiDB-lite"/>
    </source>
</evidence>
<evidence type="ECO:0000259" key="2">
    <source>
        <dbReference type="PROSITE" id="PS50097"/>
    </source>
</evidence>
<feature type="compositionally biased region" description="Acidic residues" evidence="1">
    <location>
        <begin position="711"/>
        <end position="726"/>
    </location>
</feature>